<dbReference type="Gene3D" id="3.40.50.720">
    <property type="entry name" value="NAD(P)-binding Rossmann-like Domain"/>
    <property type="match status" value="1"/>
</dbReference>
<dbReference type="Pfam" id="PF00106">
    <property type="entry name" value="adh_short"/>
    <property type="match status" value="1"/>
</dbReference>
<dbReference type="STRING" id="56193.YP76_22175"/>
<dbReference type="AlphaFoldDB" id="A0A0M3AJJ5"/>
<dbReference type="InterPro" id="IPR036291">
    <property type="entry name" value="NAD(P)-bd_dom_sf"/>
</dbReference>
<dbReference type="GO" id="GO:0050664">
    <property type="term" value="F:oxidoreductase activity, acting on NAD(P)H, oxygen as acceptor"/>
    <property type="evidence" value="ECO:0007669"/>
    <property type="project" value="TreeGrafter"/>
</dbReference>
<keyword evidence="5" id="KW-1185">Reference proteome</keyword>
<protein>
    <submittedName>
        <fullName evidence="4">Cis-2,3-dihydrobiphenyl-2,3-diol dehydrogenase</fullName>
    </submittedName>
</protein>
<sequence>MGRLEGYRAVVTGAAAGIGRAIVRRYLAEGANVVAVVRKSSDVEALEGEGCAVVLGDVSHYETAEKAVATAVERWGGLDVYVANAGLWDFHKRTEKQSPEELSGAFEELFGVNVKAALFGARASIEELRRSRGSVIATGSNACFMAGGGGALYTASKFALRGLVMQLAKEFAPEVRVNGVAPGATDTGISGPEALGQREREMNGDPARMDAMAAHMLLGRVSGPEEHAALYVLLASKSESSYVTGAMLLSDGGLTISI</sequence>
<dbReference type="FunFam" id="3.40.50.720:FF:000084">
    <property type="entry name" value="Short-chain dehydrogenase reductase"/>
    <property type="match status" value="1"/>
</dbReference>
<dbReference type="SUPFAM" id="SSF51735">
    <property type="entry name" value="NAD(P)-binding Rossmann-fold domains"/>
    <property type="match status" value="1"/>
</dbReference>
<evidence type="ECO:0000256" key="2">
    <source>
        <dbReference type="ARBA" id="ARBA00023002"/>
    </source>
</evidence>
<dbReference type="InterPro" id="IPR002347">
    <property type="entry name" value="SDR_fam"/>
</dbReference>
<name>A0A0M3AJJ5_9SPHN</name>
<evidence type="ECO:0000256" key="3">
    <source>
        <dbReference type="ARBA" id="ARBA00051383"/>
    </source>
</evidence>
<evidence type="ECO:0000313" key="5">
    <source>
        <dbReference type="Proteomes" id="UP000033874"/>
    </source>
</evidence>
<evidence type="ECO:0000256" key="1">
    <source>
        <dbReference type="ARBA" id="ARBA00006484"/>
    </source>
</evidence>
<dbReference type="PANTHER" id="PTHR43008">
    <property type="entry name" value="BENZIL REDUCTASE"/>
    <property type="match status" value="1"/>
</dbReference>
<dbReference type="InterPro" id="IPR020904">
    <property type="entry name" value="Sc_DH/Rdtase_CS"/>
</dbReference>
<reference evidence="4 5" key="1">
    <citation type="submission" date="2015-04" db="EMBL/GenBank/DDBJ databases">
        <title>Genome sequence of aromatic hydrocarbons-degrading Sphingobium chungbukense DJ77.</title>
        <authorList>
            <person name="Kim Y.-C."/>
            <person name="Chae J.-C."/>
        </authorList>
    </citation>
    <scope>NUCLEOTIDE SEQUENCE [LARGE SCALE GENOMIC DNA]</scope>
    <source>
        <strain evidence="4 5">DJ77</strain>
    </source>
</reference>
<dbReference type="EMBL" id="LBIC01000012">
    <property type="protein sequence ID" value="KKW90143.1"/>
    <property type="molecule type" value="Genomic_DNA"/>
</dbReference>
<dbReference type="PRINTS" id="PR00081">
    <property type="entry name" value="GDHRDH"/>
</dbReference>
<dbReference type="PATRIC" id="fig|56193.3.peg.4663"/>
<organism evidence="4 5">
    <name type="scientific">Sphingobium chungbukense</name>
    <dbReference type="NCBI Taxonomy" id="56193"/>
    <lineage>
        <taxon>Bacteria</taxon>
        <taxon>Pseudomonadati</taxon>
        <taxon>Pseudomonadota</taxon>
        <taxon>Alphaproteobacteria</taxon>
        <taxon>Sphingomonadales</taxon>
        <taxon>Sphingomonadaceae</taxon>
        <taxon>Sphingobium</taxon>
    </lineage>
</organism>
<comment type="similarity">
    <text evidence="1">Belongs to the short-chain dehydrogenases/reductases (SDR) family.</text>
</comment>
<accession>A0A0M3AJJ5</accession>
<dbReference type="Proteomes" id="UP000033874">
    <property type="component" value="Unassembled WGS sequence"/>
</dbReference>
<dbReference type="PROSITE" id="PS00061">
    <property type="entry name" value="ADH_SHORT"/>
    <property type="match status" value="1"/>
</dbReference>
<comment type="catalytic activity">
    <reaction evidence="3">
        <text>2,5-dichlorocyclohexa-2,5-dien-1,4-diol + NAD(+) = 2,5-dichlorohydroquinone + NADH + H(+)</text>
        <dbReference type="Rhea" id="RHEA:15741"/>
        <dbReference type="ChEBI" id="CHEBI:15378"/>
        <dbReference type="ChEBI" id="CHEBI:27545"/>
        <dbReference type="ChEBI" id="CHEBI:28975"/>
        <dbReference type="ChEBI" id="CHEBI:57540"/>
        <dbReference type="ChEBI" id="CHEBI:57945"/>
    </reaction>
</comment>
<dbReference type="PANTHER" id="PTHR43008:SF4">
    <property type="entry name" value="CHAIN DEHYDROGENASE, PUTATIVE (AFU_ORTHOLOGUE AFUA_4G08710)-RELATED"/>
    <property type="match status" value="1"/>
</dbReference>
<comment type="caution">
    <text evidence="4">The sequence shown here is derived from an EMBL/GenBank/DDBJ whole genome shotgun (WGS) entry which is preliminary data.</text>
</comment>
<evidence type="ECO:0000313" key="4">
    <source>
        <dbReference type="EMBL" id="KKW90143.1"/>
    </source>
</evidence>
<keyword evidence="2" id="KW-0560">Oxidoreductase</keyword>
<proteinExistence type="inferred from homology"/>
<gene>
    <name evidence="4" type="ORF">YP76_22175</name>
</gene>